<keyword evidence="4" id="KW-1133">Transmembrane helix</keyword>
<dbReference type="STRING" id="1156394.T0Q550"/>
<dbReference type="AlphaFoldDB" id="T0Q550"/>
<feature type="transmembrane region" description="Helical" evidence="4">
    <location>
        <begin position="64"/>
        <end position="82"/>
    </location>
</feature>
<evidence type="ECO:0000259" key="5">
    <source>
        <dbReference type="Pfam" id="PF06454"/>
    </source>
</evidence>
<gene>
    <name evidence="6" type="ORF">SDRG_13618</name>
</gene>
<keyword evidence="4" id="KW-0812">Transmembrane</keyword>
<protein>
    <recommendedName>
        <fullName evidence="5">THH1/TOM1/TOM3 domain-containing protein</fullName>
    </recommendedName>
</protein>
<dbReference type="InterPro" id="IPR039034">
    <property type="entry name" value="INPP4"/>
</dbReference>
<feature type="domain" description="THH1/TOM1/TOM3" evidence="5">
    <location>
        <begin position="42"/>
        <end position="284"/>
    </location>
</feature>
<evidence type="ECO:0000256" key="2">
    <source>
        <dbReference type="ARBA" id="ARBA00023098"/>
    </source>
</evidence>
<dbReference type="eggNOG" id="KOG4428">
    <property type="taxonomic scope" value="Eukaryota"/>
</dbReference>
<evidence type="ECO:0000313" key="6">
    <source>
        <dbReference type="EMBL" id="EQC28540.1"/>
    </source>
</evidence>
<keyword evidence="2" id="KW-0443">Lipid metabolism</keyword>
<dbReference type="InParanoid" id="T0Q550"/>
<keyword evidence="7" id="KW-1185">Reference proteome</keyword>
<dbReference type="RefSeq" id="XP_008617937.1">
    <property type="nucleotide sequence ID" value="XM_008619715.1"/>
</dbReference>
<evidence type="ECO:0000256" key="4">
    <source>
        <dbReference type="SAM" id="Phobius"/>
    </source>
</evidence>
<dbReference type="GO" id="GO:0016316">
    <property type="term" value="F:phosphatidylinositol-3,4-bisphosphate 4-phosphatase activity"/>
    <property type="evidence" value="ECO:0007669"/>
    <property type="project" value="InterPro"/>
</dbReference>
<dbReference type="OrthoDB" id="159395at2759"/>
<dbReference type="GO" id="GO:0005737">
    <property type="term" value="C:cytoplasm"/>
    <property type="evidence" value="ECO:0007669"/>
    <property type="project" value="TreeGrafter"/>
</dbReference>
<reference evidence="6 7" key="1">
    <citation type="submission" date="2012-04" db="EMBL/GenBank/DDBJ databases">
        <title>The Genome Sequence of Saprolegnia declina VS20.</title>
        <authorList>
            <consortium name="The Broad Institute Genome Sequencing Platform"/>
            <person name="Russ C."/>
            <person name="Nusbaum C."/>
            <person name="Tyler B."/>
            <person name="van West P."/>
            <person name="Dieguez-Uribeondo J."/>
            <person name="de Bruijn I."/>
            <person name="Tripathy S."/>
            <person name="Jiang R."/>
            <person name="Young S.K."/>
            <person name="Zeng Q."/>
            <person name="Gargeya S."/>
            <person name="Fitzgerald M."/>
            <person name="Haas B."/>
            <person name="Abouelleil A."/>
            <person name="Alvarado L."/>
            <person name="Arachchi H.M."/>
            <person name="Berlin A."/>
            <person name="Chapman S.B."/>
            <person name="Goldberg J."/>
            <person name="Griggs A."/>
            <person name="Gujja S."/>
            <person name="Hansen M."/>
            <person name="Howarth C."/>
            <person name="Imamovic A."/>
            <person name="Larimer J."/>
            <person name="McCowen C."/>
            <person name="Montmayeur A."/>
            <person name="Murphy C."/>
            <person name="Neiman D."/>
            <person name="Pearson M."/>
            <person name="Priest M."/>
            <person name="Roberts A."/>
            <person name="Saif S."/>
            <person name="Shea T."/>
            <person name="Sisk P."/>
            <person name="Sykes S."/>
            <person name="Wortman J."/>
            <person name="Nusbaum C."/>
            <person name="Birren B."/>
        </authorList>
    </citation>
    <scope>NUCLEOTIDE SEQUENCE [LARGE SCALE GENOMIC DNA]</scope>
    <source>
        <strain evidence="6 7">VS20</strain>
    </source>
</reference>
<accession>T0Q550</accession>
<name>T0Q550_SAPDV</name>
<organism evidence="6 7">
    <name type="scientific">Saprolegnia diclina (strain VS20)</name>
    <dbReference type="NCBI Taxonomy" id="1156394"/>
    <lineage>
        <taxon>Eukaryota</taxon>
        <taxon>Sar</taxon>
        <taxon>Stramenopiles</taxon>
        <taxon>Oomycota</taxon>
        <taxon>Saprolegniomycetes</taxon>
        <taxon>Saprolegniales</taxon>
        <taxon>Saprolegniaceae</taxon>
        <taxon>Saprolegnia</taxon>
    </lineage>
</organism>
<keyword evidence="4" id="KW-0472">Membrane</keyword>
<dbReference type="Proteomes" id="UP000030762">
    <property type="component" value="Unassembled WGS sequence"/>
</dbReference>
<dbReference type="OMA" id="LMWEVEP"/>
<dbReference type="PANTHER" id="PTHR12187:SF11">
    <property type="entry name" value="PHOSPHATIDYLINOSITOL-3,4-BISPHOSPHATE 4-PHOSPHATASE"/>
    <property type="match status" value="1"/>
</dbReference>
<dbReference type="VEuPathDB" id="FungiDB:SDRG_13618"/>
<evidence type="ECO:0000256" key="1">
    <source>
        <dbReference type="ARBA" id="ARBA00022801"/>
    </source>
</evidence>
<sequence>MTRASVGDMQHIRRPDVVMSELEYLPQLSPSVQLLCIGLYLGVGVVAFTRSFQMRPRLLTRQKVFQYLVTTFCCLRSLSLLTAPPAGVRDVLNRTALCLFFSLMLFQVFFWFDVVNPSSSARSKRVWHSFLYINVALYAVVLCLELDVFFTPTSSNKDVAASYWSDMLPVLLVVMGSLLLCIGLLFSICKMRMRVQRLIDEDDTSLSVHAVQKIHRALCYLNCIFAGSSVLFLLRAFLYLQHPWAHKECGSIQDPNWCLGVGYVLPELIPAVFFVIVMWDVDPNLWRSNMSTGETTPLLGKHLGITSGFGKDFRWHRPSPLLLASTPTQEAAPYLSIQPFTPHATPVNPTTLPTPPGLLDALWLSFQCFQLKHGGQDVHASLVIVHMLQDGVDDIELGRSELAHTTDPQFHVMVKVPLDAMHVLRIRVYSIRNWNTLSDLSSQNLVGEAMLKPLELGQSQLYRLSSSFRGDVCVSNTGLLVVRCEAPGVMDTSACITRSFLHGKVLVEEALVESPWTYEIPYQMLQLIQADLVQKANWMAQVLQANRSTLLHIPRHGLGSFSGTATNHLDDDSDEDDPRSSPVSTTSLLTEMIYQLQGNARKRTNRKWRGSMLQDMEAYIAVVQAALEAYGHPDKFQLSFKPSTKKADAELRFVALNMHMHLLTLGDAAQTSSSSSPMPPTIDEETEVDWRDDIRVRSQSALDTIFRGHELFGTTTVGAFAAHVYGFGQGGIRQLRDDLERLRERSLKATDWSDNTTQALQRDMYALEWHIDQRLDVAFTQAVSALVPCFQQTLFTQLHTSSPTVSPKAYLTQLQTAGFLFNVESLLSTVGSEAGMLGDMDAAVKALAYVTIRLRLVPDAASAAFSVAISSGPQGLVVEVPLICSDNYTLAPSMHRVPGQDLASGAVYCPVKLPAARVLFVKVVPVLFNQGMNELQTVANTVRKSQLQHAINQESANVLESYLVVVNASPAVMAVWHNAKQAIFDTKDEKRMAILEQTSWITRQVGGGRVTCCKSAKDRTAMSVTLEEAKFMDTSDVAMWTQLLRTYGVRRENARKNIGSAQYCFSSWQNYLLPSAYKCPPGTGGGSRAHS</sequence>
<dbReference type="EMBL" id="JH767193">
    <property type="protein sequence ID" value="EQC28540.1"/>
    <property type="molecule type" value="Genomic_DNA"/>
</dbReference>
<keyword evidence="1" id="KW-0378">Hydrolase</keyword>
<feature type="transmembrane region" description="Helical" evidence="4">
    <location>
        <begin position="126"/>
        <end position="150"/>
    </location>
</feature>
<evidence type="ECO:0000256" key="3">
    <source>
        <dbReference type="SAM" id="MobiDB-lite"/>
    </source>
</evidence>
<feature type="transmembrane region" description="Helical" evidence="4">
    <location>
        <begin position="32"/>
        <end position="52"/>
    </location>
</feature>
<feature type="transmembrane region" description="Helical" evidence="4">
    <location>
        <begin position="217"/>
        <end position="240"/>
    </location>
</feature>
<feature type="region of interest" description="Disordered" evidence="3">
    <location>
        <begin position="563"/>
        <end position="584"/>
    </location>
</feature>
<proteinExistence type="predicted"/>
<feature type="transmembrane region" description="Helical" evidence="4">
    <location>
        <begin position="170"/>
        <end position="189"/>
    </location>
</feature>
<evidence type="ECO:0000313" key="7">
    <source>
        <dbReference type="Proteomes" id="UP000030762"/>
    </source>
</evidence>
<dbReference type="InterPro" id="IPR009457">
    <property type="entry name" value="THH1/TOM1/TOM3_dom"/>
</dbReference>
<feature type="transmembrane region" description="Helical" evidence="4">
    <location>
        <begin position="94"/>
        <end position="114"/>
    </location>
</feature>
<dbReference type="Pfam" id="PF06454">
    <property type="entry name" value="THH1_TOM1-3_dom"/>
    <property type="match status" value="1"/>
</dbReference>
<dbReference type="GeneID" id="19954345"/>
<dbReference type="PANTHER" id="PTHR12187">
    <property type="entry name" value="AGAP000124-PA"/>
    <property type="match status" value="1"/>
</dbReference>